<dbReference type="Gene3D" id="1.20.5.170">
    <property type="match status" value="1"/>
</dbReference>
<dbReference type="EMBL" id="JAAVJC010000034">
    <property type="protein sequence ID" value="NJQ14679.1"/>
    <property type="molecule type" value="Genomic_DNA"/>
</dbReference>
<dbReference type="RefSeq" id="WP_168087472.1">
    <property type="nucleotide sequence ID" value="NZ_BHZH01000025.1"/>
</dbReference>
<evidence type="ECO:0000256" key="4">
    <source>
        <dbReference type="HAMAP-Rule" id="MF_02112"/>
    </source>
</evidence>
<name>A0ABX1CC08_9ACTN</name>
<dbReference type="Gene3D" id="2.40.50.140">
    <property type="entry name" value="Nucleic acid-binding proteins"/>
    <property type="match status" value="2"/>
</dbReference>
<dbReference type="InterPro" id="IPR022482">
    <property type="entry name" value="Proteasome_ATPase"/>
</dbReference>
<comment type="caution">
    <text evidence="8">The sequence shown here is derived from an EMBL/GenBank/DDBJ whole genome shotgun (WGS) entry which is preliminary data.</text>
</comment>
<protein>
    <recommendedName>
        <fullName evidence="4">AAA ATPase forming ring-shaped complexes</fullName>
        <shortName evidence="4">ARC</shortName>
    </recommendedName>
</protein>
<dbReference type="InterPro" id="IPR041626">
    <property type="entry name" value="Prot_ATP_ID_OB_N"/>
</dbReference>
<evidence type="ECO:0000313" key="8">
    <source>
        <dbReference type="EMBL" id="NJQ14679.1"/>
    </source>
</evidence>
<keyword evidence="2 4" id="KW-0067">ATP-binding</keyword>
<dbReference type="SUPFAM" id="SSF52540">
    <property type="entry name" value="P-loop containing nucleoside triphosphate hydrolases"/>
    <property type="match status" value="1"/>
</dbReference>
<dbReference type="PANTHER" id="PTHR23077:SF144">
    <property type="entry name" value="PROTEASOME-ASSOCIATED ATPASE"/>
    <property type="match status" value="1"/>
</dbReference>
<evidence type="ECO:0000256" key="3">
    <source>
        <dbReference type="ARBA" id="ARBA00023054"/>
    </source>
</evidence>
<feature type="region of interest" description="Disordered" evidence="6">
    <location>
        <begin position="1"/>
        <end position="24"/>
    </location>
</feature>
<feature type="binding site" evidence="4">
    <location>
        <begin position="276"/>
        <end position="281"/>
    </location>
    <ligand>
        <name>ATP</name>
        <dbReference type="ChEBI" id="CHEBI:30616"/>
    </ligand>
</feature>
<dbReference type="InterPro" id="IPR003960">
    <property type="entry name" value="ATPase_AAA_CS"/>
</dbReference>
<evidence type="ECO:0000256" key="1">
    <source>
        <dbReference type="ARBA" id="ARBA00022741"/>
    </source>
</evidence>
<evidence type="ECO:0000256" key="5">
    <source>
        <dbReference type="RuleBase" id="RU003651"/>
    </source>
</evidence>
<dbReference type="InterPro" id="IPR012340">
    <property type="entry name" value="NA-bd_OB-fold"/>
</dbReference>
<comment type="similarity">
    <text evidence="4 5">Belongs to the AAA ATPase family.</text>
</comment>
<comment type="subunit">
    <text evidence="4">Homohexamer. Assembles into a hexameric ring structure.</text>
</comment>
<dbReference type="Proteomes" id="UP000727056">
    <property type="component" value="Unassembled WGS sequence"/>
</dbReference>
<proteinExistence type="inferred from homology"/>
<dbReference type="InterPro" id="IPR032501">
    <property type="entry name" value="Prot_ATP_ID_OB_2nd"/>
</dbReference>
<evidence type="ECO:0000256" key="6">
    <source>
        <dbReference type="SAM" id="MobiDB-lite"/>
    </source>
</evidence>
<dbReference type="Gene3D" id="3.40.50.300">
    <property type="entry name" value="P-loop containing nucleotide triphosphate hydrolases"/>
    <property type="match status" value="1"/>
</dbReference>
<dbReference type="InterPro" id="IPR003593">
    <property type="entry name" value="AAA+_ATPase"/>
</dbReference>
<organism evidence="8 9">
    <name type="scientific">Streptomyces bohaiensis</name>
    <dbReference type="NCBI Taxonomy" id="1431344"/>
    <lineage>
        <taxon>Bacteria</taxon>
        <taxon>Bacillati</taxon>
        <taxon>Actinomycetota</taxon>
        <taxon>Actinomycetes</taxon>
        <taxon>Kitasatosporales</taxon>
        <taxon>Streptomycetaceae</taxon>
        <taxon>Streptomyces</taxon>
    </lineage>
</organism>
<evidence type="ECO:0000256" key="2">
    <source>
        <dbReference type="ARBA" id="ARBA00022840"/>
    </source>
</evidence>
<dbReference type="HAMAP" id="MF_02112">
    <property type="entry name" value="ARC_ATPase"/>
    <property type="match status" value="1"/>
</dbReference>
<feature type="compositionally biased region" description="Basic and acidic residues" evidence="6">
    <location>
        <begin position="1"/>
        <end position="10"/>
    </location>
</feature>
<dbReference type="InterPro" id="IPR003959">
    <property type="entry name" value="ATPase_AAA_core"/>
</dbReference>
<evidence type="ECO:0000259" key="7">
    <source>
        <dbReference type="SMART" id="SM00382"/>
    </source>
</evidence>
<dbReference type="SMART" id="SM00382">
    <property type="entry name" value="AAA"/>
    <property type="match status" value="1"/>
</dbReference>
<dbReference type="InterPro" id="IPR050168">
    <property type="entry name" value="AAA_ATPase_domain"/>
</dbReference>
<dbReference type="InterPro" id="IPR027417">
    <property type="entry name" value="P-loop_NTPase"/>
</dbReference>
<sequence>MASHEDETNHGVRPGRGSQDPARQVADLEQEITVLRRKLADSPRHTRALEERVVELQTSLAGVTSQNERLATTLREARDQIVALKEEVDRLAQPPAGFGVFLQPNDDDTADIFTGGRKLRVNVSPGVELKELKRGQEVMLNEALNIVEAMEFERAGDIVTLKEVLEDGERALVVGHTDEERVVRIAEPLLDVTLRAGDALLLESRSGYVYEVVPKSEVEELVLEEVPDIDYAKIGGLGNQIELIRDAVELPYLHPDLFREHELRPPKGVLLYGPPGCGKTLIAKAVANSLAKKVAEVTGQPAGKSFFLNIKGPELLNKYVGETERHIRLVFQRAREKASEGTPVIVFFDEMDSLFRTRGSGVSSDVENTIVPQLLSEIDGVEGLENVIVIGASNREDMIDPAILRPGRLDVKIKIERPDAEAAKDIFSKYLTARLPIHTDDLAEHHDSREAAVDGMIQTVVEQMYAETEENRFLEVTYANGDKEVLYFKDFNSGAMIQNIVDRAKKMAIKAFLDQDQKGLRVSHLIAACVDEFKENEDLPNTTNPDDWARISGKKGERIVFIRTLVTGKQGADTGRSIDTVANTGQYL</sequence>
<reference evidence="8 9" key="1">
    <citation type="submission" date="2020-03" db="EMBL/GenBank/DDBJ databases">
        <title>Draft genome of Streptomyces sp. ventii, isolated from the Axial Seamount in the Pacific Ocean, and resequencing of the two type strains Streptomyces lonarensis strain NCL 716 and Streptomyces bohaiensis strain 11A07.</title>
        <authorList>
            <person name="Loughran R.M."/>
            <person name="Pfannmuller K.M."/>
            <person name="Wasson B.J."/>
            <person name="Deadmond M.C."/>
            <person name="Paddock B.E."/>
            <person name="Koyack M.J."/>
            <person name="Gallegos D.A."/>
            <person name="Mitchell E.A."/>
            <person name="Ushijima B."/>
            <person name="Saw J.H."/>
            <person name="Mcphail K.L."/>
            <person name="Videau P."/>
        </authorList>
    </citation>
    <scope>NUCLEOTIDE SEQUENCE [LARGE SCALE GENOMIC DNA]</scope>
    <source>
        <strain evidence="8 9">11A07</strain>
    </source>
</reference>
<feature type="coiled-coil region" evidence="4">
    <location>
        <begin position="60"/>
        <end position="94"/>
    </location>
</feature>
<evidence type="ECO:0000313" key="9">
    <source>
        <dbReference type="Proteomes" id="UP000727056"/>
    </source>
</evidence>
<gene>
    <name evidence="4 8" type="primary">arc</name>
    <name evidence="8" type="ORF">HCN52_06915</name>
</gene>
<dbReference type="PANTHER" id="PTHR23077">
    <property type="entry name" value="AAA-FAMILY ATPASE"/>
    <property type="match status" value="1"/>
</dbReference>
<dbReference type="Pfam" id="PF16450">
    <property type="entry name" value="Prot_ATP_ID_OB_C"/>
    <property type="match status" value="1"/>
</dbReference>
<keyword evidence="1 4" id="KW-0547">Nucleotide-binding</keyword>
<keyword evidence="9" id="KW-1185">Reference proteome</keyword>
<dbReference type="Gene3D" id="1.10.8.60">
    <property type="match status" value="1"/>
</dbReference>
<dbReference type="PROSITE" id="PS00674">
    <property type="entry name" value="AAA"/>
    <property type="match status" value="1"/>
</dbReference>
<keyword evidence="3 4" id="KW-0175">Coiled coil</keyword>
<keyword evidence="8" id="KW-0647">Proteasome</keyword>
<accession>A0ABX1CC08</accession>
<dbReference type="Pfam" id="PF17758">
    <property type="entry name" value="Prot_ATP_ID_OB_N"/>
    <property type="match status" value="1"/>
</dbReference>
<dbReference type="NCBIfam" id="TIGR03689">
    <property type="entry name" value="pup_AAA"/>
    <property type="match status" value="1"/>
</dbReference>
<feature type="domain" description="AAA+ ATPase" evidence="7">
    <location>
        <begin position="265"/>
        <end position="419"/>
    </location>
</feature>
<dbReference type="GO" id="GO:0000502">
    <property type="term" value="C:proteasome complex"/>
    <property type="evidence" value="ECO:0007669"/>
    <property type="project" value="UniProtKB-KW"/>
</dbReference>
<dbReference type="Pfam" id="PF00004">
    <property type="entry name" value="AAA"/>
    <property type="match status" value="1"/>
</dbReference>